<dbReference type="Proteomes" id="UP001328107">
    <property type="component" value="Unassembled WGS sequence"/>
</dbReference>
<accession>A0AAN5D5L0</accession>
<comment type="caution">
    <text evidence="2">The sequence shown here is derived from an EMBL/GenBank/DDBJ whole genome shotgun (WGS) entry which is preliminary data.</text>
</comment>
<keyword evidence="1" id="KW-0472">Membrane</keyword>
<reference evidence="3" key="1">
    <citation type="submission" date="2022-10" db="EMBL/GenBank/DDBJ databases">
        <title>Genome assembly of Pristionchus species.</title>
        <authorList>
            <person name="Yoshida K."/>
            <person name="Sommer R.J."/>
        </authorList>
    </citation>
    <scope>NUCLEOTIDE SEQUENCE [LARGE SCALE GENOMIC DNA]</scope>
    <source>
        <strain evidence="3">RS5460</strain>
    </source>
</reference>
<keyword evidence="3" id="KW-1185">Reference proteome</keyword>
<dbReference type="InterPro" id="IPR052860">
    <property type="entry name" value="NRL-GPCR1"/>
</dbReference>
<organism evidence="2 3">
    <name type="scientific">Pristionchus mayeri</name>
    <dbReference type="NCBI Taxonomy" id="1317129"/>
    <lineage>
        <taxon>Eukaryota</taxon>
        <taxon>Metazoa</taxon>
        <taxon>Ecdysozoa</taxon>
        <taxon>Nematoda</taxon>
        <taxon>Chromadorea</taxon>
        <taxon>Rhabditida</taxon>
        <taxon>Rhabditina</taxon>
        <taxon>Diplogasteromorpha</taxon>
        <taxon>Diplogasteroidea</taxon>
        <taxon>Neodiplogasteridae</taxon>
        <taxon>Pristionchus</taxon>
    </lineage>
</organism>
<dbReference type="EMBL" id="BTRK01000006">
    <property type="protein sequence ID" value="GMR56948.1"/>
    <property type="molecule type" value="Genomic_DNA"/>
</dbReference>
<dbReference type="AlphaFoldDB" id="A0AAN5D5L0"/>
<evidence type="ECO:0000313" key="2">
    <source>
        <dbReference type="EMBL" id="GMR56948.1"/>
    </source>
</evidence>
<dbReference type="PANTHER" id="PTHR47521:SF7">
    <property type="entry name" value="SERPENTINE RECEPTOR CLASS EPSILON-6"/>
    <property type="match status" value="1"/>
</dbReference>
<sequence>MQHYYLIWVPKYEFEQHPGIYSSFYIFEILMILFQLTGLPFLIFRMYSTRPLHRNIRLIIVSCLSFTGISSLCRLALLFFQYKGIPHAGSGSTPIIFFASLGRVGGLGVLIYLKINKQSASKCATTC</sequence>
<name>A0AAN5D5L0_9BILA</name>
<evidence type="ECO:0008006" key="4">
    <source>
        <dbReference type="Google" id="ProtNLM"/>
    </source>
</evidence>
<dbReference type="PANTHER" id="PTHR47521">
    <property type="entry name" value="SERPENTINE RECEPTOR, CLASS E (EPSILON)-RELATED"/>
    <property type="match status" value="1"/>
</dbReference>
<keyword evidence="1" id="KW-1133">Transmembrane helix</keyword>
<feature type="transmembrane region" description="Helical" evidence="1">
    <location>
        <begin position="56"/>
        <end position="82"/>
    </location>
</feature>
<evidence type="ECO:0000256" key="1">
    <source>
        <dbReference type="SAM" id="Phobius"/>
    </source>
</evidence>
<keyword evidence="1" id="KW-0812">Transmembrane</keyword>
<gene>
    <name evidence="2" type="ORF">PMAYCL1PPCAC_27143</name>
</gene>
<protein>
    <recommendedName>
        <fullName evidence="4">G protein-coupled receptor</fullName>
    </recommendedName>
</protein>
<evidence type="ECO:0000313" key="3">
    <source>
        <dbReference type="Proteomes" id="UP001328107"/>
    </source>
</evidence>
<feature type="transmembrane region" description="Helical" evidence="1">
    <location>
        <begin position="20"/>
        <end position="44"/>
    </location>
</feature>
<proteinExistence type="predicted"/>
<feature type="transmembrane region" description="Helical" evidence="1">
    <location>
        <begin position="94"/>
        <end position="113"/>
    </location>
</feature>